<dbReference type="GO" id="GO:0016787">
    <property type="term" value="F:hydrolase activity"/>
    <property type="evidence" value="ECO:0007669"/>
    <property type="project" value="UniProtKB-KW"/>
</dbReference>
<dbReference type="SUPFAM" id="SSF55031">
    <property type="entry name" value="Bacterial exopeptidase dimerisation domain"/>
    <property type="match status" value="1"/>
</dbReference>
<keyword evidence="8" id="KW-1185">Reference proteome</keyword>
<name>A0A0R2FAA7_9LACO</name>
<accession>A0A0R2FAA7</accession>
<dbReference type="PATRIC" id="fig|1423804.4.peg.885"/>
<dbReference type="Proteomes" id="UP000051442">
    <property type="component" value="Unassembled WGS sequence"/>
</dbReference>
<dbReference type="InterPro" id="IPR050072">
    <property type="entry name" value="Peptidase_M20A"/>
</dbReference>
<protein>
    <submittedName>
        <fullName evidence="7">Succinyl-diaminopimelate desuccinylase</fullName>
    </submittedName>
</protein>
<evidence type="ECO:0000256" key="2">
    <source>
        <dbReference type="ARBA" id="ARBA00006247"/>
    </source>
</evidence>
<evidence type="ECO:0000313" key="8">
    <source>
        <dbReference type="Proteomes" id="UP000051442"/>
    </source>
</evidence>
<feature type="domain" description="Peptidase M20 dimerisation" evidence="6">
    <location>
        <begin position="212"/>
        <end position="316"/>
    </location>
</feature>
<dbReference type="InterPro" id="IPR002933">
    <property type="entry name" value="Peptidase_M20"/>
</dbReference>
<evidence type="ECO:0000256" key="5">
    <source>
        <dbReference type="ARBA" id="ARBA00022833"/>
    </source>
</evidence>
<dbReference type="InterPro" id="IPR011650">
    <property type="entry name" value="Peptidase_M20_dimer"/>
</dbReference>
<dbReference type="InterPro" id="IPR036264">
    <property type="entry name" value="Bact_exopeptidase_dim_dom"/>
</dbReference>
<evidence type="ECO:0000313" key="7">
    <source>
        <dbReference type="EMBL" id="KRN22407.1"/>
    </source>
</evidence>
<reference evidence="7 8" key="1">
    <citation type="journal article" date="2015" name="Genome Announc.">
        <title>Expanding the biotechnology potential of lactobacilli through comparative genomics of 213 strains and associated genera.</title>
        <authorList>
            <person name="Sun Z."/>
            <person name="Harris H.M."/>
            <person name="McCann A."/>
            <person name="Guo C."/>
            <person name="Argimon S."/>
            <person name="Zhang W."/>
            <person name="Yang X."/>
            <person name="Jeffery I.B."/>
            <person name="Cooney J.C."/>
            <person name="Kagawa T.F."/>
            <person name="Liu W."/>
            <person name="Song Y."/>
            <person name="Salvetti E."/>
            <person name="Wrobel A."/>
            <person name="Rasinkangas P."/>
            <person name="Parkhill J."/>
            <person name="Rea M.C."/>
            <person name="O'Sullivan O."/>
            <person name="Ritari J."/>
            <person name="Douillard F.P."/>
            <person name="Paul Ross R."/>
            <person name="Yang R."/>
            <person name="Briner A.E."/>
            <person name="Felis G.E."/>
            <person name="de Vos W.M."/>
            <person name="Barrangou R."/>
            <person name="Klaenhammer T.R."/>
            <person name="Caufield P.W."/>
            <person name="Cui Y."/>
            <person name="Zhang H."/>
            <person name="O'Toole P.W."/>
        </authorList>
    </citation>
    <scope>NUCLEOTIDE SEQUENCE [LARGE SCALE GENOMIC DNA]</scope>
    <source>
        <strain evidence="7 8">DSM 23365</strain>
    </source>
</reference>
<keyword evidence="4" id="KW-0378">Hydrolase</keyword>
<dbReference type="PANTHER" id="PTHR43808">
    <property type="entry name" value="ACETYLORNITHINE DEACETYLASE"/>
    <property type="match status" value="1"/>
</dbReference>
<dbReference type="Pfam" id="PF01546">
    <property type="entry name" value="Peptidase_M20"/>
    <property type="match status" value="1"/>
</dbReference>
<comment type="cofactor">
    <cofactor evidence="1">
        <name>Zn(2+)</name>
        <dbReference type="ChEBI" id="CHEBI:29105"/>
    </cofactor>
</comment>
<dbReference type="NCBIfam" id="NF006365">
    <property type="entry name" value="PRK08588.1"/>
    <property type="match status" value="1"/>
</dbReference>
<comment type="similarity">
    <text evidence="2">Belongs to the peptidase M20A family.</text>
</comment>
<keyword evidence="5" id="KW-0862">Zinc</keyword>
<dbReference type="CDD" id="cd08659">
    <property type="entry name" value="M20_ArgE_DapE-like"/>
    <property type="match status" value="1"/>
</dbReference>
<comment type="caution">
    <text evidence="7">The sequence shown here is derived from an EMBL/GenBank/DDBJ whole genome shotgun (WGS) entry which is preliminary data.</text>
</comment>
<dbReference type="Gene3D" id="3.30.70.360">
    <property type="match status" value="1"/>
</dbReference>
<evidence type="ECO:0000256" key="4">
    <source>
        <dbReference type="ARBA" id="ARBA00022801"/>
    </source>
</evidence>
<dbReference type="AlphaFoldDB" id="A0A0R2FAA7"/>
<evidence type="ECO:0000256" key="1">
    <source>
        <dbReference type="ARBA" id="ARBA00001947"/>
    </source>
</evidence>
<evidence type="ECO:0000259" key="6">
    <source>
        <dbReference type="Pfam" id="PF07687"/>
    </source>
</evidence>
<sequence>MIVLLDAQQLDLLTQLIQLDTVGGHEDRTATFLDDYLTQHHIRHQLLAVEPGRHNVVAEIGPTEGPVFALEGHQDVVALGDQNKWHHDPLGAEIIDQRMYGRGTSDMKAGLTAEILTMITLANDPDFHGRVRLLATVGEESSSTNHMQGAQYFAQHGYVDDVTALVTAEPSSVPVDWLKQTPPANPLRFSEEQIQALLPQNHAAEQFVLNFAHKGSLTYAVQAKGKAAHSSTPELGLNAIDALMTYYQQQTAYFQTLTAANPVLGRTIPVVTKFTGGQQLNSVPSQAELFMKVRTVPEVPNEDILAHLNDLIQAQNALGGCQLTLNLLGDKLPVASDPNDKLIQILREVGEHHLQQHLPIGGSAAGTDASELIRANPQMAVTVFGPGNMTAHQIDEYVELPIYEQFIAIFEETIRRYFK</sequence>
<dbReference type="SUPFAM" id="SSF53187">
    <property type="entry name" value="Zn-dependent exopeptidases"/>
    <property type="match status" value="1"/>
</dbReference>
<dbReference type="Pfam" id="PF07687">
    <property type="entry name" value="M20_dimer"/>
    <property type="match status" value="1"/>
</dbReference>
<keyword evidence="3" id="KW-0479">Metal-binding</keyword>
<dbReference type="PANTHER" id="PTHR43808:SF8">
    <property type="entry name" value="PEPTIDASE M20 DIMERISATION DOMAIN-CONTAINING PROTEIN"/>
    <property type="match status" value="1"/>
</dbReference>
<organism evidence="7 8">
    <name type="scientific">Secundilactobacillus similis DSM 23365 = JCM 2765</name>
    <dbReference type="NCBI Taxonomy" id="1423804"/>
    <lineage>
        <taxon>Bacteria</taxon>
        <taxon>Bacillati</taxon>
        <taxon>Bacillota</taxon>
        <taxon>Bacilli</taxon>
        <taxon>Lactobacillales</taxon>
        <taxon>Lactobacillaceae</taxon>
        <taxon>Secundilactobacillus</taxon>
    </lineage>
</organism>
<evidence type="ECO:0000256" key="3">
    <source>
        <dbReference type="ARBA" id="ARBA00022723"/>
    </source>
</evidence>
<proteinExistence type="inferred from homology"/>
<gene>
    <name evidence="7" type="ORF">FD14_GL000826</name>
</gene>
<dbReference type="EMBL" id="AYZM01000096">
    <property type="protein sequence ID" value="KRN22407.1"/>
    <property type="molecule type" value="Genomic_DNA"/>
</dbReference>
<dbReference type="STRING" id="1423804.FD14_GL000826"/>
<dbReference type="Gene3D" id="3.40.630.10">
    <property type="entry name" value="Zn peptidases"/>
    <property type="match status" value="2"/>
</dbReference>
<dbReference type="GO" id="GO:0046872">
    <property type="term" value="F:metal ion binding"/>
    <property type="evidence" value="ECO:0007669"/>
    <property type="project" value="UniProtKB-KW"/>
</dbReference>